<dbReference type="SUPFAM" id="SSF53649">
    <property type="entry name" value="Alkaline phosphatase-like"/>
    <property type="match status" value="1"/>
</dbReference>
<evidence type="ECO:0000256" key="1">
    <source>
        <dbReference type="ARBA" id="ARBA00008779"/>
    </source>
</evidence>
<keyword evidence="6" id="KW-1185">Reference proteome</keyword>
<dbReference type="Gene3D" id="3.30.1120.10">
    <property type="match status" value="1"/>
</dbReference>
<dbReference type="PANTHER" id="PTHR43751">
    <property type="entry name" value="SULFATASE"/>
    <property type="match status" value="1"/>
</dbReference>
<dbReference type="Proteomes" id="UP000660024">
    <property type="component" value="Unassembled WGS sequence"/>
</dbReference>
<dbReference type="InterPro" id="IPR000917">
    <property type="entry name" value="Sulfatase_N"/>
</dbReference>
<dbReference type="EMBL" id="JAEHFY010000019">
    <property type="protein sequence ID" value="MBK0383892.1"/>
    <property type="molecule type" value="Genomic_DNA"/>
</dbReference>
<organism evidence="5 6">
    <name type="scientific">Pedobacter segetis</name>
    <dbReference type="NCBI Taxonomy" id="2793069"/>
    <lineage>
        <taxon>Bacteria</taxon>
        <taxon>Pseudomonadati</taxon>
        <taxon>Bacteroidota</taxon>
        <taxon>Sphingobacteriia</taxon>
        <taxon>Sphingobacteriales</taxon>
        <taxon>Sphingobacteriaceae</taxon>
        <taxon>Pedobacter</taxon>
    </lineage>
</organism>
<dbReference type="PANTHER" id="PTHR43751:SF6">
    <property type="entry name" value="N-ACETYLGALACTOSAMINE-6-O-SULFATASE"/>
    <property type="match status" value="1"/>
</dbReference>
<feature type="domain" description="Sulfatase N-terminal" evidence="4">
    <location>
        <begin position="26"/>
        <end position="397"/>
    </location>
</feature>
<dbReference type="InterPro" id="IPR052701">
    <property type="entry name" value="GAG_Ulvan_Degrading_Sulfatases"/>
</dbReference>
<evidence type="ECO:0000256" key="2">
    <source>
        <dbReference type="ARBA" id="ARBA00022801"/>
    </source>
</evidence>
<dbReference type="InterPro" id="IPR024607">
    <property type="entry name" value="Sulfatase_CS"/>
</dbReference>
<comment type="caution">
    <text evidence="5">The sequence shown here is derived from an EMBL/GenBank/DDBJ whole genome shotgun (WGS) entry which is preliminary data.</text>
</comment>
<reference evidence="5 6" key="1">
    <citation type="submission" date="2020-12" db="EMBL/GenBank/DDBJ databases">
        <title>Bacterial novel species Pedobacter sp. SD-b isolated from soil.</title>
        <authorList>
            <person name="Jung H.-Y."/>
        </authorList>
    </citation>
    <scope>NUCLEOTIDE SEQUENCE [LARGE SCALE GENOMIC DNA]</scope>
    <source>
        <strain evidence="5 6">SD-b</strain>
    </source>
</reference>
<evidence type="ECO:0000313" key="6">
    <source>
        <dbReference type="Proteomes" id="UP000660024"/>
    </source>
</evidence>
<comment type="similarity">
    <text evidence="1">Belongs to the sulfatase family.</text>
</comment>
<feature type="signal peptide" evidence="3">
    <location>
        <begin position="1"/>
        <end position="22"/>
    </location>
</feature>
<dbReference type="PROSITE" id="PS00523">
    <property type="entry name" value="SULFATASE_1"/>
    <property type="match status" value="1"/>
</dbReference>
<evidence type="ECO:0000313" key="5">
    <source>
        <dbReference type="EMBL" id="MBK0383892.1"/>
    </source>
</evidence>
<dbReference type="PROSITE" id="PS00149">
    <property type="entry name" value="SULFATASE_2"/>
    <property type="match status" value="1"/>
</dbReference>
<dbReference type="InterPro" id="IPR017850">
    <property type="entry name" value="Alkaline_phosphatase_core_sf"/>
</dbReference>
<accession>A0ABS1BM85</accession>
<name>A0ABS1BM85_9SPHI</name>
<evidence type="ECO:0000256" key="3">
    <source>
        <dbReference type="SAM" id="SignalP"/>
    </source>
</evidence>
<feature type="chain" id="PRO_5046191189" evidence="3">
    <location>
        <begin position="23"/>
        <end position="511"/>
    </location>
</feature>
<dbReference type="Pfam" id="PF00884">
    <property type="entry name" value="Sulfatase"/>
    <property type="match status" value="1"/>
</dbReference>
<dbReference type="RefSeq" id="WP_200587115.1">
    <property type="nucleotide sequence ID" value="NZ_JAEHFY010000019.1"/>
</dbReference>
<dbReference type="Gene3D" id="3.40.720.10">
    <property type="entry name" value="Alkaline Phosphatase, subunit A"/>
    <property type="match status" value="1"/>
</dbReference>
<sequence length="511" mass="56043">MLKHYKFIILLVLSYAFFQAKAQTKPNVVIIYCDDLGYGDISCNGATKISTPNIDKIAAQGIRFTNSHATSSTCTPSRYGLLTGQYPWRKKGTGIAEGSAGSIINEDQFTLADVFKQAGYKTAVVGKWHLGLGGQNGPEWNGNIKPSPNDLGFDYSFIIPATPDRVPCVYVENHHVANLDPNDPLKVSYKTPLPGLPTGKEHPELLKMMYSSKQHAETIINGISRIGYMSGGKSAWWKDELMADKITGQASEFIKNNYKSPFFLYFAIQDIHVPRVPNPRFVGKSGLGARGDAILELDYNTGKILNLLDSLNISENTLVVFSSDNGPVLDDGYQDDAVEKLNGHTPGGPLRGGKYSKFDAGTRVPTLIKWPAQIKSKQTSAALFSQLDFFASFANLTQQKIPLNTAPDSRDMLNVLLGKSKKGRESLVEQGLFNGLSLISGNWKYIAPSKGPAVMKDKNIETGVSETPQLYNLKEDIGETKNLAAQYPDKVKEMATALEDIEGTHPQKKIK</sequence>
<protein>
    <submittedName>
        <fullName evidence="5">Arylsulfatase</fullName>
    </submittedName>
</protein>
<proteinExistence type="inferred from homology"/>
<dbReference type="CDD" id="cd16143">
    <property type="entry name" value="ARS_like"/>
    <property type="match status" value="1"/>
</dbReference>
<keyword evidence="3" id="KW-0732">Signal</keyword>
<evidence type="ECO:0000259" key="4">
    <source>
        <dbReference type="Pfam" id="PF00884"/>
    </source>
</evidence>
<keyword evidence="2" id="KW-0378">Hydrolase</keyword>
<gene>
    <name evidence="5" type="ORF">I5M32_13065</name>
</gene>